<dbReference type="GO" id="GO:0015031">
    <property type="term" value="P:protein transport"/>
    <property type="evidence" value="ECO:0007669"/>
    <property type="project" value="UniProtKB-KW"/>
</dbReference>
<dbReference type="STRING" id="284592.Q6BZH6"/>
<keyword evidence="10" id="KW-1185">Reference proteome</keyword>
<dbReference type="Gene3D" id="6.10.250.860">
    <property type="match status" value="1"/>
</dbReference>
<evidence type="ECO:0000256" key="3">
    <source>
        <dbReference type="ARBA" id="ARBA00022448"/>
    </source>
</evidence>
<dbReference type="EMBL" id="CR382133">
    <property type="protein sequence ID" value="CAG84340.2"/>
    <property type="molecule type" value="Genomic_DNA"/>
</dbReference>
<accession>Q6BZH6</accession>
<dbReference type="InterPro" id="IPR012501">
    <property type="entry name" value="Vps54_C"/>
</dbReference>
<dbReference type="OMA" id="QKQAVML"/>
<dbReference type="FunCoup" id="Q6BZH6">
    <property type="interactions" value="481"/>
</dbReference>
<dbReference type="VEuPathDB" id="FungiDB:DEHA2A01254g"/>
<dbReference type="InterPro" id="IPR039745">
    <property type="entry name" value="Vps54"/>
</dbReference>
<name>Q6BZH6_DEBHA</name>
<reference evidence="9 10" key="1">
    <citation type="journal article" date="2004" name="Nature">
        <title>Genome evolution in yeasts.</title>
        <authorList>
            <consortium name="Genolevures"/>
            <person name="Dujon B."/>
            <person name="Sherman D."/>
            <person name="Fischer G."/>
            <person name="Durrens P."/>
            <person name="Casaregola S."/>
            <person name="Lafontaine I."/>
            <person name="de Montigny J."/>
            <person name="Marck C."/>
            <person name="Neuveglise C."/>
            <person name="Talla E."/>
            <person name="Goffard N."/>
            <person name="Frangeul L."/>
            <person name="Aigle M."/>
            <person name="Anthouard V."/>
            <person name="Babour A."/>
            <person name="Barbe V."/>
            <person name="Barnay S."/>
            <person name="Blanchin S."/>
            <person name="Beckerich J.M."/>
            <person name="Beyne E."/>
            <person name="Bleykasten C."/>
            <person name="Boisrame A."/>
            <person name="Boyer J."/>
            <person name="Cattolico L."/>
            <person name="Confanioleri F."/>
            <person name="de Daruvar A."/>
            <person name="Despons L."/>
            <person name="Fabre E."/>
            <person name="Fairhead C."/>
            <person name="Ferry-Dumazet H."/>
            <person name="Groppi A."/>
            <person name="Hantraye F."/>
            <person name="Hennequin C."/>
            <person name="Jauniaux N."/>
            <person name="Joyet P."/>
            <person name="Kachouri R."/>
            <person name="Kerrest A."/>
            <person name="Koszul R."/>
            <person name="Lemaire M."/>
            <person name="Lesur I."/>
            <person name="Ma L."/>
            <person name="Muller H."/>
            <person name="Nicaud J.M."/>
            <person name="Nikolski M."/>
            <person name="Oztas S."/>
            <person name="Ozier-Kalogeropoulos O."/>
            <person name="Pellenz S."/>
            <person name="Potier S."/>
            <person name="Richard G.F."/>
            <person name="Straub M.L."/>
            <person name="Suleau A."/>
            <person name="Swennene D."/>
            <person name="Tekaia F."/>
            <person name="Wesolowski-Louvel M."/>
            <person name="Westhof E."/>
            <person name="Wirth B."/>
            <person name="Zeniou-Meyer M."/>
            <person name="Zivanovic I."/>
            <person name="Bolotin-Fukuhara M."/>
            <person name="Thierry A."/>
            <person name="Bouchier C."/>
            <person name="Caudron B."/>
            <person name="Scarpelli C."/>
            <person name="Gaillardin C."/>
            <person name="Weissenbach J."/>
            <person name="Wincker P."/>
            <person name="Souciet J.L."/>
        </authorList>
    </citation>
    <scope>NUCLEOTIDE SEQUENCE [LARGE SCALE GENOMIC DNA]</scope>
    <source>
        <strain evidence="10">ATCC 36239 / CBS 767 / BCRC 21394 / JCM 1990 / NBRC 0083 / IGC 2968</strain>
    </source>
</reference>
<evidence type="ECO:0000256" key="2">
    <source>
        <dbReference type="ARBA" id="ARBA00009150"/>
    </source>
</evidence>
<evidence type="ECO:0000256" key="1">
    <source>
        <dbReference type="ARBA" id="ARBA00004601"/>
    </source>
</evidence>
<dbReference type="InParanoid" id="Q6BZH6"/>
<evidence type="ECO:0000256" key="4">
    <source>
        <dbReference type="ARBA" id="ARBA00022927"/>
    </source>
</evidence>
<comment type="subcellular location">
    <subcellularLocation>
        <location evidence="1">Golgi apparatus</location>
        <location evidence="1">trans-Golgi network</location>
    </subcellularLocation>
</comment>
<comment type="similarity">
    <text evidence="2">Belongs to the VPS54 family.</text>
</comment>
<dbReference type="Pfam" id="PF07928">
    <property type="entry name" value="Vps54"/>
    <property type="match status" value="1"/>
</dbReference>
<dbReference type="PANTHER" id="PTHR12965:SF0">
    <property type="entry name" value="VACUOLAR PROTEIN SORTING-ASSOCIATED PROTEIN 54"/>
    <property type="match status" value="1"/>
</dbReference>
<feature type="compositionally biased region" description="Low complexity" evidence="7">
    <location>
        <begin position="552"/>
        <end position="573"/>
    </location>
</feature>
<feature type="compositionally biased region" description="Polar residues" evidence="7">
    <location>
        <begin position="1085"/>
        <end position="1109"/>
    </location>
</feature>
<keyword evidence="6" id="KW-0175">Coiled coil</keyword>
<keyword evidence="5" id="KW-0333">Golgi apparatus</keyword>
<keyword evidence="4" id="KW-0653">Protein transport</keyword>
<dbReference type="eggNOG" id="KOG2115">
    <property type="taxonomic scope" value="Eukaryota"/>
</dbReference>
<evidence type="ECO:0000256" key="5">
    <source>
        <dbReference type="ARBA" id="ARBA00023034"/>
    </source>
</evidence>
<sequence length="1109" mass="124821">MSAESSGSNSEQKLSSQSPIRLSTDGSANLNDDLANGSEYSSSSFVSLPNHNLHRRSGSAVSFKNSIDADSSFSSSAYFQILNNHNSQEDGKSNDIFSPLGPNSIYELTIASDSSRAKRNRAPKNTVIINGGMTTVNNLRNPTLKDIPQIQLSKLKSKVENKELEASLIHGTEEDYKNFDSSYRLLTEDTLQKFIESDNSRHGNLSASSSLSNFPTKNNYLQYNGDDISSIPKVFLDPDFRLDDPRIFKQVIGDCNLFSDNETPDENVKSTLAKNNDLQEELSRYLDIVEVNLIKEISKSSDSFFNTIGDIKEIQSQSENCAVKFHDILDKLKLLEEKECQRGLDILNKVNERKNVEHLESSLLQLKYLISIIDLARKSYENGNHAKSLNEIVVAEHLINGIELEDPDEEKQALYPDLPYPAVDFSRVPAISDLNTEIQDLKQECSKGYISAFIDLLLEDLRQHYNNVSYQDTLNRMSTSINKTKKYDAKSVNNSYQSISEDKREKLKEYIRNLAKSGHLSQSYANYQDRIITEIKDIIKVNLPSSTRSGVSSADMSNAPSRSSSAPPESNNNLLQPGGGTSGNSLSSNIRCMTPKEFEIMLTKIYTCLSECLRRLTVQQKVLLDFALTAIPPNSESNLDVMSLDITFAINKSIELTQIRLTKIINVRSEQTAEISLDHYLRLYALSSAYLQECELINPGYVASGAGNSLNDWVKNHIGYFIHKFHSNSLAILANNCDKEVWREITSDDALQEHQVLIDEICGYSEYIETDGKSGFSGDSWMEMLNLHETTKEDKRSKSNKQLNGRLIIHDESFMIPNLTLKSLVSVREYLIISKIFSSKGSVVENNLLNYFKLMNSKASQAVLNAGATRTAGLKHITTKHIALCIQLVEFNIALLSSLQGISKQSRNASPPPNSHEEISFARILSNYKDHENELFSKLVSIMYDRTVNHCATIVTINLSEPLKHPQQCHSYMETLVKETTTVTKVLTKYLPEIKCSLILSQIFDNYKKLLVDCFCTQLSQFKDFNEKHSLLKDIDYFRVKLSEIPGYGNSGQVIWENVNSLPTIEDTKMEEVMRNNIEGERQQTIDSSHASQRNSSEVNNEENTATDQ</sequence>
<evidence type="ECO:0000313" key="9">
    <source>
        <dbReference type="EMBL" id="CAG84340.2"/>
    </source>
</evidence>
<feature type="domain" description="Vacuolar protein sorting-associated protein 54 C-terminal" evidence="8">
    <location>
        <begin position="811"/>
        <end position="946"/>
    </location>
</feature>
<evidence type="ECO:0000313" key="10">
    <source>
        <dbReference type="Proteomes" id="UP000000599"/>
    </source>
</evidence>
<dbReference type="GO" id="GO:0005829">
    <property type="term" value="C:cytosol"/>
    <property type="evidence" value="ECO:0007669"/>
    <property type="project" value="GOC"/>
</dbReference>
<evidence type="ECO:0000256" key="7">
    <source>
        <dbReference type="SAM" id="MobiDB-lite"/>
    </source>
</evidence>
<keyword evidence="3" id="KW-0813">Transport</keyword>
<dbReference type="GO" id="GO:0006896">
    <property type="term" value="P:Golgi to vacuole transport"/>
    <property type="evidence" value="ECO:0007669"/>
    <property type="project" value="TreeGrafter"/>
</dbReference>
<proteinExistence type="inferred from homology"/>
<dbReference type="KEGG" id="dha:DEHA2A01254g"/>
<gene>
    <name evidence="9" type="ordered locus">DEHA2A01254g</name>
</gene>
<dbReference type="Proteomes" id="UP000000599">
    <property type="component" value="Chromosome A"/>
</dbReference>
<organism evidence="9 10">
    <name type="scientific">Debaryomyces hansenii (strain ATCC 36239 / CBS 767 / BCRC 21394 / JCM 1990 / NBRC 0083 / IGC 2968)</name>
    <name type="common">Yeast</name>
    <name type="synonym">Torulaspora hansenii</name>
    <dbReference type="NCBI Taxonomy" id="284592"/>
    <lineage>
        <taxon>Eukaryota</taxon>
        <taxon>Fungi</taxon>
        <taxon>Dikarya</taxon>
        <taxon>Ascomycota</taxon>
        <taxon>Saccharomycotina</taxon>
        <taxon>Pichiomycetes</taxon>
        <taxon>Debaryomycetaceae</taxon>
        <taxon>Debaryomyces</taxon>
    </lineage>
</organism>
<dbReference type="HOGENOM" id="CLU_003094_0_1_1"/>
<evidence type="ECO:0000259" key="8">
    <source>
        <dbReference type="Pfam" id="PF07928"/>
    </source>
</evidence>
<dbReference type="RefSeq" id="XP_456393.2">
    <property type="nucleotide sequence ID" value="XM_456393.1"/>
</dbReference>
<dbReference type="OrthoDB" id="10259024at2759"/>
<protein>
    <submittedName>
        <fullName evidence="9">DEHA2A01254p</fullName>
    </submittedName>
</protein>
<feature type="region of interest" description="Disordered" evidence="7">
    <location>
        <begin position="547"/>
        <end position="586"/>
    </location>
</feature>
<dbReference type="AlphaFoldDB" id="Q6BZH6"/>
<dbReference type="GO" id="GO:0042147">
    <property type="term" value="P:retrograde transport, endosome to Golgi"/>
    <property type="evidence" value="ECO:0007669"/>
    <property type="project" value="InterPro"/>
</dbReference>
<feature type="region of interest" description="Disordered" evidence="7">
    <location>
        <begin position="1081"/>
        <end position="1109"/>
    </location>
</feature>
<dbReference type="GeneID" id="2899306"/>
<dbReference type="GO" id="GO:0019905">
    <property type="term" value="F:syntaxin binding"/>
    <property type="evidence" value="ECO:0007669"/>
    <property type="project" value="TreeGrafter"/>
</dbReference>
<dbReference type="GO" id="GO:0000938">
    <property type="term" value="C:GARP complex"/>
    <property type="evidence" value="ECO:0007669"/>
    <property type="project" value="InterPro"/>
</dbReference>
<feature type="compositionally biased region" description="Polar residues" evidence="7">
    <location>
        <begin position="1"/>
        <end position="30"/>
    </location>
</feature>
<dbReference type="PANTHER" id="PTHR12965">
    <property type="entry name" value="VACUOLAR PROTEIN SORTING 54"/>
    <property type="match status" value="1"/>
</dbReference>
<feature type="region of interest" description="Disordered" evidence="7">
    <location>
        <begin position="1"/>
        <end position="34"/>
    </location>
</feature>
<evidence type="ECO:0000256" key="6">
    <source>
        <dbReference type="ARBA" id="ARBA00023054"/>
    </source>
</evidence>